<reference evidence="11" key="1">
    <citation type="journal article" date="2014" name="Int. J. Syst. Evol. Microbiol.">
        <title>Complete genome sequence of Corynebacterium casei LMG S-19264T (=DSM 44701T), isolated from a smear-ripened cheese.</title>
        <authorList>
            <consortium name="US DOE Joint Genome Institute (JGI-PGF)"/>
            <person name="Walter F."/>
            <person name="Albersmeier A."/>
            <person name="Kalinowski J."/>
            <person name="Ruckert C."/>
        </authorList>
    </citation>
    <scope>NUCLEOTIDE SEQUENCE</scope>
    <source>
        <strain evidence="11">JCM 11219</strain>
    </source>
</reference>
<dbReference type="AlphaFoldDB" id="A0A830E046"/>
<organism evidence="11 12">
    <name type="scientific">Vulcanisaeta souniana JCM 11219</name>
    <dbReference type="NCBI Taxonomy" id="1293586"/>
    <lineage>
        <taxon>Archaea</taxon>
        <taxon>Thermoproteota</taxon>
        <taxon>Thermoprotei</taxon>
        <taxon>Thermoproteales</taxon>
        <taxon>Thermoproteaceae</taxon>
        <taxon>Vulcanisaeta</taxon>
    </lineage>
</organism>
<evidence type="ECO:0000256" key="1">
    <source>
        <dbReference type="ARBA" id="ARBA00001947"/>
    </source>
</evidence>
<evidence type="ECO:0000256" key="8">
    <source>
        <dbReference type="ARBA" id="ARBA00023251"/>
    </source>
</evidence>
<keyword evidence="8" id="KW-0046">Antibiotic resistance</keyword>
<dbReference type="Gene3D" id="3.60.15.10">
    <property type="entry name" value="Ribonuclease Z/Hydroxyacylglutathione hydrolase-like"/>
    <property type="match status" value="1"/>
</dbReference>
<dbReference type="PROSITE" id="PS00743">
    <property type="entry name" value="BETA_LACTAMASE_B_1"/>
    <property type="match status" value="1"/>
</dbReference>
<reference evidence="11" key="2">
    <citation type="submission" date="2020-09" db="EMBL/GenBank/DDBJ databases">
        <authorList>
            <person name="Sun Q."/>
            <person name="Ohkuma M."/>
        </authorList>
    </citation>
    <scope>NUCLEOTIDE SEQUENCE</scope>
    <source>
        <strain evidence="11">JCM 11219</strain>
    </source>
</reference>
<dbReference type="GO" id="GO:0008270">
    <property type="term" value="F:zinc ion binding"/>
    <property type="evidence" value="ECO:0007669"/>
    <property type="project" value="InterPro"/>
</dbReference>
<dbReference type="InterPro" id="IPR036866">
    <property type="entry name" value="RibonucZ/Hydroxyglut_hydro"/>
</dbReference>
<dbReference type="GO" id="GO:0017001">
    <property type="term" value="P:antibiotic catabolic process"/>
    <property type="evidence" value="ECO:0007669"/>
    <property type="project" value="InterPro"/>
</dbReference>
<comment type="subcellular location">
    <subcellularLocation>
        <location evidence="2">Periplasm</location>
    </subcellularLocation>
</comment>
<dbReference type="Proteomes" id="UP000657075">
    <property type="component" value="Unassembled WGS sequence"/>
</dbReference>
<accession>A0A830E046</accession>
<evidence type="ECO:0000256" key="2">
    <source>
        <dbReference type="ARBA" id="ARBA00004418"/>
    </source>
</evidence>
<gene>
    <name evidence="11" type="ORF">GCM10007112_03020</name>
    <name evidence="10" type="ORF">Vsou_10020</name>
</gene>
<evidence type="ECO:0000313" key="10">
    <source>
        <dbReference type="EMBL" id="BDR91909.1"/>
    </source>
</evidence>
<dbReference type="EMBL" id="BMNM01000001">
    <property type="protein sequence ID" value="GGI69455.1"/>
    <property type="molecule type" value="Genomic_DNA"/>
</dbReference>
<evidence type="ECO:0000313" key="13">
    <source>
        <dbReference type="Proteomes" id="UP001060771"/>
    </source>
</evidence>
<evidence type="ECO:0000259" key="9">
    <source>
        <dbReference type="SMART" id="SM00849"/>
    </source>
</evidence>
<evidence type="ECO:0000256" key="7">
    <source>
        <dbReference type="ARBA" id="ARBA00022833"/>
    </source>
</evidence>
<proteinExistence type="predicted"/>
<dbReference type="SUPFAM" id="SSF56281">
    <property type="entry name" value="Metallo-hydrolase/oxidoreductase"/>
    <property type="match status" value="1"/>
</dbReference>
<name>A0A830E046_9CREN</name>
<sequence>MLKPIYVHRYAELLKNYKLLNVLSVMQTQRLQRLSDNVYVVIGRTNAGVLVIDNNECVIIDTGIDEDSGRRILNAIKPLNLRVRAIINTHHHADHIGGNALIVKRSGATVYATPEDKPFIERPVLEPLYLFGSFPPKLLRTKLLEAEGVVVRDLDDLRREVGFEVMPLPGHTMGMVGIAYGNTLFTADAFFPVDVIRKYGAPYHLNAGLALESLRKLSEGVTRYEYVVPAHGDVMKPQDAINVINENINAINRLRELVLSNVNDQVVLEDLIVKLLSSLGINIDSPHNYLLNRSALLSYIAWLADDGLLTINAVGNRLIVSRVKR</sequence>
<dbReference type="PANTHER" id="PTHR42951:SF14">
    <property type="entry name" value="METALLO-BETA-LACTAMASE SUPERFAMILY PROTEIN"/>
    <property type="match status" value="1"/>
</dbReference>
<evidence type="ECO:0000256" key="6">
    <source>
        <dbReference type="ARBA" id="ARBA00022801"/>
    </source>
</evidence>
<evidence type="ECO:0000256" key="4">
    <source>
        <dbReference type="ARBA" id="ARBA00022729"/>
    </source>
</evidence>
<dbReference type="PANTHER" id="PTHR42951">
    <property type="entry name" value="METALLO-BETA-LACTAMASE DOMAIN-CONTAINING"/>
    <property type="match status" value="1"/>
</dbReference>
<dbReference type="Proteomes" id="UP001060771">
    <property type="component" value="Chromosome"/>
</dbReference>
<dbReference type="Pfam" id="PF00753">
    <property type="entry name" value="Lactamase_B"/>
    <property type="match status" value="1"/>
</dbReference>
<dbReference type="InterPro" id="IPR050855">
    <property type="entry name" value="NDM-1-like"/>
</dbReference>
<evidence type="ECO:0000256" key="5">
    <source>
        <dbReference type="ARBA" id="ARBA00022764"/>
    </source>
</evidence>
<dbReference type="GO" id="GO:0042597">
    <property type="term" value="C:periplasmic space"/>
    <property type="evidence" value="ECO:0007669"/>
    <property type="project" value="UniProtKB-SubCell"/>
</dbReference>
<evidence type="ECO:0000313" key="11">
    <source>
        <dbReference type="EMBL" id="GGI69455.1"/>
    </source>
</evidence>
<dbReference type="GO" id="GO:0046677">
    <property type="term" value="P:response to antibiotic"/>
    <property type="evidence" value="ECO:0007669"/>
    <property type="project" value="UniProtKB-KW"/>
</dbReference>
<reference evidence="10" key="4">
    <citation type="journal article" date="2023" name="Microbiol. Resour. Announc.">
        <title>Complete Genome Sequence of Vulcanisaeta souniana Strain IC-059, a Hyperthermophilic Archaeon Isolated from Hot Spring Water in Japan.</title>
        <authorList>
            <person name="Kato S."/>
            <person name="Itoh T."/>
            <person name="Wu L."/>
            <person name="Ma J."/>
            <person name="Ohkuma M."/>
        </authorList>
    </citation>
    <scope>NUCLEOTIDE SEQUENCE</scope>
    <source>
        <strain evidence="10">JCM 11219</strain>
    </source>
</reference>
<feature type="domain" description="Metallo-beta-lactamase" evidence="9">
    <location>
        <begin position="45"/>
        <end position="231"/>
    </location>
</feature>
<dbReference type="InterPro" id="IPR001279">
    <property type="entry name" value="Metallo-B-lactamas"/>
</dbReference>
<dbReference type="SMART" id="SM00849">
    <property type="entry name" value="Lactamase_B"/>
    <property type="match status" value="1"/>
</dbReference>
<dbReference type="GO" id="GO:0008800">
    <property type="term" value="F:beta-lactamase activity"/>
    <property type="evidence" value="ECO:0007669"/>
    <property type="project" value="UniProtKB-EC"/>
</dbReference>
<keyword evidence="6 11" id="KW-0378">Hydrolase</keyword>
<evidence type="ECO:0000313" key="12">
    <source>
        <dbReference type="Proteomes" id="UP000657075"/>
    </source>
</evidence>
<protein>
    <submittedName>
        <fullName evidence="11">Hydrolase</fullName>
    </submittedName>
</protein>
<keyword evidence="13" id="KW-1185">Reference proteome</keyword>
<dbReference type="EMBL" id="AP026830">
    <property type="protein sequence ID" value="BDR91909.1"/>
    <property type="molecule type" value="Genomic_DNA"/>
</dbReference>
<keyword evidence="7" id="KW-0862">Zinc</keyword>
<keyword evidence="5" id="KW-0574">Periplasm</keyword>
<evidence type="ECO:0000256" key="3">
    <source>
        <dbReference type="ARBA" id="ARBA00022723"/>
    </source>
</evidence>
<dbReference type="CDD" id="cd07743">
    <property type="entry name" value="metallo-hydrolase-like_MBL-fold"/>
    <property type="match status" value="1"/>
</dbReference>
<reference evidence="13" key="3">
    <citation type="submission" date="2022-09" db="EMBL/GenBank/DDBJ databases">
        <title>Complete genome sequence of Vulcanisaeta souniana.</title>
        <authorList>
            <person name="Kato S."/>
            <person name="Itoh T."/>
            <person name="Ohkuma M."/>
        </authorList>
    </citation>
    <scope>NUCLEOTIDE SEQUENCE [LARGE SCALE GENOMIC DNA]</scope>
    <source>
        <strain evidence="13">JCM 11219</strain>
    </source>
</reference>
<keyword evidence="4" id="KW-0732">Signal</keyword>
<comment type="cofactor">
    <cofactor evidence="1">
        <name>Zn(2+)</name>
        <dbReference type="ChEBI" id="CHEBI:29105"/>
    </cofactor>
</comment>
<keyword evidence="3" id="KW-0479">Metal-binding</keyword>
<dbReference type="InterPro" id="IPR001018">
    <property type="entry name" value="Beta-lactamase_class-B_CS"/>
</dbReference>